<dbReference type="NCBIfam" id="TIGR00527">
    <property type="entry name" value="gcvH"/>
    <property type="match status" value="1"/>
</dbReference>
<dbReference type="OrthoDB" id="9796712at2"/>
<evidence type="ECO:0000256" key="4">
    <source>
        <dbReference type="PIRSR" id="PIRSR617453-50"/>
    </source>
</evidence>
<dbReference type="InterPro" id="IPR011053">
    <property type="entry name" value="Single_hybrid_motif"/>
</dbReference>
<evidence type="ECO:0000256" key="3">
    <source>
        <dbReference type="HAMAP-Rule" id="MF_00272"/>
    </source>
</evidence>
<gene>
    <name evidence="3" type="primary">gcvH</name>
    <name evidence="6" type="ORF">EV668_1916</name>
</gene>
<dbReference type="GO" id="GO:0009249">
    <property type="term" value="P:protein lipoylation"/>
    <property type="evidence" value="ECO:0007669"/>
    <property type="project" value="TreeGrafter"/>
</dbReference>
<accession>A0A4R7C861</accession>
<dbReference type="Gene3D" id="2.40.50.100">
    <property type="match status" value="1"/>
</dbReference>
<dbReference type="PROSITE" id="PS00189">
    <property type="entry name" value="LIPOYL"/>
    <property type="match status" value="1"/>
</dbReference>
<feature type="domain" description="Lipoyl-binding" evidence="5">
    <location>
        <begin position="18"/>
        <end position="100"/>
    </location>
</feature>
<dbReference type="PANTHER" id="PTHR11715:SF3">
    <property type="entry name" value="GLYCINE CLEAVAGE SYSTEM H PROTEIN-RELATED"/>
    <property type="match status" value="1"/>
</dbReference>
<dbReference type="AlphaFoldDB" id="A0A4R7C861"/>
<dbReference type="PROSITE" id="PS50968">
    <property type="entry name" value="BIOTINYL_LIPOYL"/>
    <property type="match status" value="1"/>
</dbReference>
<dbReference type="InterPro" id="IPR003016">
    <property type="entry name" value="2-oxoA_DH_lipoyl-BS"/>
</dbReference>
<dbReference type="Pfam" id="PF01597">
    <property type="entry name" value="GCV_H"/>
    <property type="match status" value="1"/>
</dbReference>
<dbReference type="InterPro" id="IPR002930">
    <property type="entry name" value="GCV_H"/>
</dbReference>
<evidence type="ECO:0000313" key="6">
    <source>
        <dbReference type="EMBL" id="TDR94628.1"/>
    </source>
</evidence>
<dbReference type="NCBIfam" id="NF002270">
    <property type="entry name" value="PRK01202.1"/>
    <property type="match status" value="1"/>
</dbReference>
<evidence type="ECO:0000256" key="1">
    <source>
        <dbReference type="ARBA" id="ARBA00009249"/>
    </source>
</evidence>
<comment type="function">
    <text evidence="3">The glycine cleavage system catalyzes the degradation of glycine. The H protein shuttles the methylamine group of glycine from the P protein to the T protein.</text>
</comment>
<proteinExistence type="inferred from homology"/>
<dbReference type="Proteomes" id="UP000295122">
    <property type="component" value="Unassembled WGS sequence"/>
</dbReference>
<dbReference type="SUPFAM" id="SSF51230">
    <property type="entry name" value="Single hybrid motif"/>
    <property type="match status" value="1"/>
</dbReference>
<dbReference type="HAMAP" id="MF_00272">
    <property type="entry name" value="GcvH"/>
    <property type="match status" value="1"/>
</dbReference>
<feature type="modified residue" description="N6-lipoyllysine" evidence="3 4">
    <location>
        <position position="59"/>
    </location>
</feature>
<comment type="caution">
    <text evidence="6">The sequence shown here is derived from an EMBL/GenBank/DDBJ whole genome shotgun (WGS) entry which is preliminary data.</text>
</comment>
<dbReference type="EMBL" id="SNZR01000011">
    <property type="protein sequence ID" value="TDR94628.1"/>
    <property type="molecule type" value="Genomic_DNA"/>
</dbReference>
<evidence type="ECO:0000259" key="5">
    <source>
        <dbReference type="PROSITE" id="PS50968"/>
    </source>
</evidence>
<protein>
    <recommendedName>
        <fullName evidence="3">Glycine cleavage system H protein</fullName>
    </recommendedName>
</protein>
<reference evidence="6 7" key="1">
    <citation type="submission" date="2019-03" db="EMBL/GenBank/DDBJ databases">
        <title>Genomic Encyclopedia of Type Strains, Phase IV (KMG-IV): sequencing the most valuable type-strain genomes for metagenomic binning, comparative biology and taxonomic classification.</title>
        <authorList>
            <person name="Goeker M."/>
        </authorList>
    </citation>
    <scope>NUCLEOTIDE SEQUENCE [LARGE SCALE GENOMIC DNA]</scope>
    <source>
        <strain evidence="6 7">DSM 25903</strain>
    </source>
</reference>
<comment type="subunit">
    <text evidence="3">The glycine cleavage system is composed of four proteins: P, T, L and H.</text>
</comment>
<keyword evidence="7" id="KW-1185">Reference proteome</keyword>
<name>A0A4R7C861_9HYPH</name>
<dbReference type="InterPro" id="IPR000089">
    <property type="entry name" value="Biotin_lipoyl"/>
</dbReference>
<dbReference type="GO" id="GO:0019464">
    <property type="term" value="P:glycine decarboxylation via glycine cleavage system"/>
    <property type="evidence" value="ECO:0007669"/>
    <property type="project" value="UniProtKB-UniRule"/>
</dbReference>
<dbReference type="GO" id="GO:0005960">
    <property type="term" value="C:glycine cleavage complex"/>
    <property type="evidence" value="ECO:0007669"/>
    <property type="project" value="InterPro"/>
</dbReference>
<dbReference type="InterPro" id="IPR033753">
    <property type="entry name" value="GCV_H/Fam206"/>
</dbReference>
<dbReference type="PANTHER" id="PTHR11715">
    <property type="entry name" value="GLYCINE CLEAVAGE SYSTEM H PROTEIN"/>
    <property type="match status" value="1"/>
</dbReference>
<dbReference type="InterPro" id="IPR017453">
    <property type="entry name" value="GCV_H_sub"/>
</dbReference>
<keyword evidence="2 3" id="KW-0450">Lipoyl</keyword>
<dbReference type="CDD" id="cd06848">
    <property type="entry name" value="GCS_H"/>
    <property type="match status" value="1"/>
</dbReference>
<evidence type="ECO:0000313" key="7">
    <source>
        <dbReference type="Proteomes" id="UP000295122"/>
    </source>
</evidence>
<comment type="cofactor">
    <cofactor evidence="3">
        <name>(R)-lipoate</name>
        <dbReference type="ChEBI" id="CHEBI:83088"/>
    </cofactor>
    <text evidence="3">Binds 1 lipoyl cofactor covalently.</text>
</comment>
<comment type="similarity">
    <text evidence="1 3">Belongs to the GcvH family.</text>
</comment>
<evidence type="ECO:0000256" key="2">
    <source>
        <dbReference type="ARBA" id="ARBA00022823"/>
    </source>
</evidence>
<sequence>MTVRYTKDHEYIRVEGDTGTVGISDYAQAQLGDVVYVELPAIGRVLNKGDEAAVVESVKAASEVFAPVSGTVTATNSELEGAPALVNEDSAGKGWFLRLQITDPAELDGLMTEEAYAEFIASIS</sequence>
<organism evidence="6 7">
    <name type="scientific">Enterovirga rhinocerotis</name>
    <dbReference type="NCBI Taxonomy" id="1339210"/>
    <lineage>
        <taxon>Bacteria</taxon>
        <taxon>Pseudomonadati</taxon>
        <taxon>Pseudomonadota</taxon>
        <taxon>Alphaproteobacteria</taxon>
        <taxon>Hyphomicrobiales</taxon>
        <taxon>Methylobacteriaceae</taxon>
        <taxon>Enterovirga</taxon>
    </lineage>
</organism>
<dbReference type="GO" id="GO:0005829">
    <property type="term" value="C:cytosol"/>
    <property type="evidence" value="ECO:0007669"/>
    <property type="project" value="TreeGrafter"/>
</dbReference>
<dbReference type="RefSeq" id="WP_133769502.1">
    <property type="nucleotide sequence ID" value="NZ_SNZR01000011.1"/>
</dbReference>